<proteinExistence type="predicted"/>
<organism evidence="4 5">
    <name type="scientific">Oopsacas minuta</name>
    <dbReference type="NCBI Taxonomy" id="111878"/>
    <lineage>
        <taxon>Eukaryota</taxon>
        <taxon>Metazoa</taxon>
        <taxon>Porifera</taxon>
        <taxon>Hexactinellida</taxon>
        <taxon>Hexasterophora</taxon>
        <taxon>Lyssacinosida</taxon>
        <taxon>Leucopsacidae</taxon>
        <taxon>Oopsacas</taxon>
    </lineage>
</organism>
<dbReference type="Proteomes" id="UP001165289">
    <property type="component" value="Unassembled WGS sequence"/>
</dbReference>
<accession>A0AAV7K725</accession>
<dbReference type="Pfam" id="PF10506">
    <property type="entry name" value="USHBP1_PDZ-bd"/>
    <property type="match status" value="1"/>
</dbReference>
<evidence type="ECO:0000256" key="2">
    <source>
        <dbReference type="SAM" id="MobiDB-lite"/>
    </source>
</evidence>
<feature type="coiled-coil region" evidence="1">
    <location>
        <begin position="250"/>
        <end position="277"/>
    </location>
</feature>
<feature type="coiled-coil region" evidence="1">
    <location>
        <begin position="811"/>
        <end position="880"/>
    </location>
</feature>
<dbReference type="InterPro" id="IPR040171">
    <property type="entry name" value="USBP1-like"/>
</dbReference>
<feature type="compositionally biased region" description="Polar residues" evidence="2">
    <location>
        <begin position="233"/>
        <end position="244"/>
    </location>
</feature>
<sequence length="1002" mass="114769">MASVSDTHTSRPYSEYCTSYNESLKNIKDNILQEGRLSGRELQRCLLLNGVPMQDCPTPDQLLQRLGLSGLAQADTPTGTLERKNKKRFSTKIKVYKPKIFKSKGDKVDTQDTTEFLIVQLLHCCLQLISLEATNQTPVHEPLSPHSTSHSFSPGEEMEDSLKRLNQAQTDLLGWTEERDKAKGRAVYDNIQEVELLRKELAEVKRSKEEIEFRYSEMRDSYRPVETKEQIAQPPQTDTLSHSYRSSQEIEILNKDIQILRQENENMQHNIQNAEAYTSHIEAKYDELCIKLGNYQMQLSKTLNANHDMSVQIAKSSSLANLTQSNHPNLHLSDRSSQGHTHHSQVGGNSNSRYNTTPAQRKQDDVMAPELPSKRGSNQSLHKIAVSQAKPGNMMERSSSDRVFDFVHDSQQQRLMQHQKERHHEDGRGGYSEEKTGERASRSQRSDIPKSESSEGNLVSIHGMYKYESRGGSSHMVLGSEIDPSIFPLSMPPDLKKQLIHALNQCGSVQDLIQTIFTFGYAPSSESHDILRGDNQYLSSQVERLKAECQYLSHSLRESKDLADDLYLTVKKYECNNELLTRAIRYADQTIEVNCALLCLYDNEHSIISINQRLAGHEPLDYGLFISSQAIADLLVGSEQSLDLTLKQLYDTRHQIEQNIRQVISTYDSHSDIQRYLPIPISHSSSHGRIGHRMKRRSAGSSSPGNSSRDHTSKESSLTSGHGSMLSLSSQYNESQDNELTPDDIKRMRKYIEVFNGLKGKVCNQLVTISSALFVQRNKFEMRVKSPEVRQDTKKCEHWSDLETAIHLQELSAVKEEKAKLQSQAYLLEQEMRIIEHKLCAAKDHEVHSKQLIDQLDHELTEQARKRKKLHKELKYYKEQKQDMFMPGGPVHADPGMHERMLELKEAVEREKWMRQKYHELTNTFDMYITRTQDRNDQLLSFVRDLKKANVALVSAYEKAKRKNQHFHKKLLTYATQREIDSSEPNTTEAKLQASSNKFTQL</sequence>
<dbReference type="AlphaFoldDB" id="A0AAV7K725"/>
<feature type="compositionally biased region" description="Polar residues" evidence="2">
    <location>
        <begin position="335"/>
        <end position="360"/>
    </location>
</feature>
<feature type="region of interest" description="Disordered" evidence="2">
    <location>
        <begin position="411"/>
        <end position="457"/>
    </location>
</feature>
<protein>
    <submittedName>
        <fullName evidence="4">Colorectal mutant cancer protein-like isoform X1</fullName>
    </submittedName>
</protein>
<feature type="compositionally biased region" description="Polar residues" evidence="2">
    <location>
        <begin position="715"/>
        <end position="735"/>
    </location>
</feature>
<name>A0AAV7K725_9METZ</name>
<evidence type="ECO:0000313" key="4">
    <source>
        <dbReference type="EMBL" id="KAI6656862.1"/>
    </source>
</evidence>
<dbReference type="InterPro" id="IPR019536">
    <property type="entry name" value="USHBP1_PDZ-bd"/>
</dbReference>
<dbReference type="PANTHER" id="PTHR23347:SF6">
    <property type="entry name" value="FI17904P1"/>
    <property type="match status" value="1"/>
</dbReference>
<feature type="compositionally biased region" description="Basic and acidic residues" evidence="2">
    <location>
        <begin position="418"/>
        <end position="453"/>
    </location>
</feature>
<feature type="region of interest" description="Disordered" evidence="2">
    <location>
        <begin position="979"/>
        <end position="1002"/>
    </location>
</feature>
<feature type="region of interest" description="Disordered" evidence="2">
    <location>
        <begin position="323"/>
        <end position="382"/>
    </location>
</feature>
<evidence type="ECO:0000313" key="5">
    <source>
        <dbReference type="Proteomes" id="UP001165289"/>
    </source>
</evidence>
<dbReference type="PANTHER" id="PTHR23347">
    <property type="entry name" value="COLORECTAL MUTANT CANCER PROTEIN MCC PROTEIN -RELATED"/>
    <property type="match status" value="1"/>
</dbReference>
<evidence type="ECO:0000259" key="3">
    <source>
        <dbReference type="Pfam" id="PF10506"/>
    </source>
</evidence>
<comment type="caution">
    <text evidence="4">The sequence shown here is derived from an EMBL/GenBank/DDBJ whole genome shotgun (WGS) entry which is preliminary data.</text>
</comment>
<gene>
    <name evidence="4" type="ORF">LOD99_16165</name>
</gene>
<keyword evidence="1" id="KW-0175">Coiled coil</keyword>
<evidence type="ECO:0000256" key="1">
    <source>
        <dbReference type="SAM" id="Coils"/>
    </source>
</evidence>
<feature type="region of interest" description="Disordered" evidence="2">
    <location>
        <begin position="224"/>
        <end position="244"/>
    </location>
</feature>
<dbReference type="EMBL" id="JAKMXF010000133">
    <property type="protein sequence ID" value="KAI6656862.1"/>
    <property type="molecule type" value="Genomic_DNA"/>
</dbReference>
<reference evidence="4 5" key="1">
    <citation type="journal article" date="2023" name="BMC Biol.">
        <title>The compact genome of the sponge Oopsacas minuta (Hexactinellida) is lacking key metazoan core genes.</title>
        <authorList>
            <person name="Santini S."/>
            <person name="Schenkelaars Q."/>
            <person name="Jourda C."/>
            <person name="Duchesne M."/>
            <person name="Belahbib H."/>
            <person name="Rocher C."/>
            <person name="Selva M."/>
            <person name="Riesgo A."/>
            <person name="Vervoort M."/>
            <person name="Leys S.P."/>
            <person name="Kodjabachian L."/>
            <person name="Le Bivic A."/>
            <person name="Borchiellini C."/>
            <person name="Claverie J.M."/>
            <person name="Renard E."/>
        </authorList>
    </citation>
    <scope>NUCLEOTIDE SEQUENCE [LARGE SCALE GENOMIC DNA]</scope>
    <source>
        <strain evidence="4">SPO-2</strain>
    </source>
</reference>
<keyword evidence="5" id="KW-1185">Reference proteome</keyword>
<feature type="domain" description="Harmonin-binding protein USHBP1 PDZ-binding" evidence="3">
    <location>
        <begin position="538"/>
        <end position="600"/>
    </location>
</feature>
<feature type="compositionally biased region" description="Polar residues" evidence="2">
    <location>
        <begin position="983"/>
        <end position="1002"/>
    </location>
</feature>
<feature type="compositionally biased region" description="Basic residues" evidence="2">
    <location>
        <begin position="689"/>
        <end position="698"/>
    </location>
</feature>
<feature type="region of interest" description="Disordered" evidence="2">
    <location>
        <begin position="681"/>
        <end position="741"/>
    </location>
</feature>